<feature type="DNA-binding region" description="H-T-H motif" evidence="2">
    <location>
        <begin position="45"/>
        <end position="64"/>
    </location>
</feature>
<dbReference type="GO" id="GO:0003677">
    <property type="term" value="F:DNA binding"/>
    <property type="evidence" value="ECO:0007669"/>
    <property type="project" value="UniProtKB-UniRule"/>
</dbReference>
<dbReference type="EMBL" id="REFR01000010">
    <property type="protein sequence ID" value="RMB08432.1"/>
    <property type="molecule type" value="Genomic_DNA"/>
</dbReference>
<accession>A0A3M0CGG6</accession>
<dbReference type="Gene3D" id="1.10.357.10">
    <property type="entry name" value="Tetracycline Repressor, domain 2"/>
    <property type="match status" value="1"/>
</dbReference>
<dbReference type="InterPro" id="IPR009057">
    <property type="entry name" value="Homeodomain-like_sf"/>
</dbReference>
<protein>
    <submittedName>
        <fullName evidence="4">TetR family transcriptional regulator</fullName>
    </submittedName>
</protein>
<sequence>MRAPRHRIFTDAKETPDVTLPDDRRSALLDRLADYVLAEGISAASLRRLARAADTSDRMLLYYFTDKADVIAATLDHVSARLVTRLEERTARVPLPLDRLCRDLARILFTDDMWPFMRLWLEIAALAGRGDPVYRDLGERLGRGFLDWGAAQLDSPDPEARAADAARLFVMMEGTLLLKSVGMDDIAARAVE</sequence>
<evidence type="ECO:0000313" key="4">
    <source>
        <dbReference type="EMBL" id="RMB08432.1"/>
    </source>
</evidence>
<dbReference type="Proteomes" id="UP000271227">
    <property type="component" value="Unassembled WGS sequence"/>
</dbReference>
<evidence type="ECO:0000256" key="1">
    <source>
        <dbReference type="ARBA" id="ARBA00023125"/>
    </source>
</evidence>
<reference evidence="4 5" key="1">
    <citation type="submission" date="2018-10" db="EMBL/GenBank/DDBJ databases">
        <title>Genomic Encyclopedia of Archaeal and Bacterial Type Strains, Phase II (KMG-II): from individual species to whole genera.</title>
        <authorList>
            <person name="Goeker M."/>
        </authorList>
    </citation>
    <scope>NUCLEOTIDE SEQUENCE [LARGE SCALE GENOMIC DNA]</scope>
    <source>
        <strain evidence="4 5">DSM 25217</strain>
    </source>
</reference>
<organism evidence="4 5">
    <name type="scientific">Eilatimonas milleporae</name>
    <dbReference type="NCBI Taxonomy" id="911205"/>
    <lineage>
        <taxon>Bacteria</taxon>
        <taxon>Pseudomonadati</taxon>
        <taxon>Pseudomonadota</taxon>
        <taxon>Alphaproteobacteria</taxon>
        <taxon>Kordiimonadales</taxon>
        <taxon>Kordiimonadaceae</taxon>
        <taxon>Eilatimonas</taxon>
    </lineage>
</organism>
<evidence type="ECO:0000313" key="5">
    <source>
        <dbReference type="Proteomes" id="UP000271227"/>
    </source>
</evidence>
<gene>
    <name evidence="4" type="ORF">BXY39_1065</name>
</gene>
<evidence type="ECO:0000259" key="3">
    <source>
        <dbReference type="PROSITE" id="PS50977"/>
    </source>
</evidence>
<keyword evidence="1 2" id="KW-0238">DNA-binding</keyword>
<dbReference type="PROSITE" id="PS50977">
    <property type="entry name" value="HTH_TETR_2"/>
    <property type="match status" value="1"/>
</dbReference>
<dbReference type="SUPFAM" id="SSF46689">
    <property type="entry name" value="Homeodomain-like"/>
    <property type="match status" value="1"/>
</dbReference>
<dbReference type="AlphaFoldDB" id="A0A3M0CGG6"/>
<dbReference type="InterPro" id="IPR001647">
    <property type="entry name" value="HTH_TetR"/>
</dbReference>
<dbReference type="Pfam" id="PF00440">
    <property type="entry name" value="TetR_N"/>
    <property type="match status" value="1"/>
</dbReference>
<name>A0A3M0CGG6_9PROT</name>
<proteinExistence type="predicted"/>
<keyword evidence="5" id="KW-1185">Reference proteome</keyword>
<feature type="domain" description="HTH tetR-type" evidence="3">
    <location>
        <begin position="22"/>
        <end position="82"/>
    </location>
</feature>
<evidence type="ECO:0000256" key="2">
    <source>
        <dbReference type="PROSITE-ProRule" id="PRU00335"/>
    </source>
</evidence>
<dbReference type="InParanoid" id="A0A3M0CGG6"/>
<comment type="caution">
    <text evidence="4">The sequence shown here is derived from an EMBL/GenBank/DDBJ whole genome shotgun (WGS) entry which is preliminary data.</text>
</comment>